<name>A0A5J9UKK4_9POAL</name>
<evidence type="ECO:0000313" key="11">
    <source>
        <dbReference type="EMBL" id="TVU23797.1"/>
    </source>
</evidence>
<evidence type="ECO:0000256" key="1">
    <source>
        <dbReference type="ARBA" id="ARBA00008894"/>
    </source>
</evidence>
<dbReference type="PANTHER" id="PTHR23155">
    <property type="entry name" value="DISEASE RESISTANCE PROTEIN RP"/>
    <property type="match status" value="1"/>
</dbReference>
<dbReference type="Gene3D" id="1.20.5.4130">
    <property type="match status" value="1"/>
</dbReference>
<feature type="domain" description="Disease resistance R13L4/SHOC-2-like LRR" evidence="10">
    <location>
        <begin position="418"/>
        <end position="708"/>
    </location>
</feature>
<evidence type="ECO:0000259" key="8">
    <source>
        <dbReference type="Pfam" id="PF18052"/>
    </source>
</evidence>
<protein>
    <submittedName>
        <fullName evidence="11">Uncharacterized protein</fullName>
    </submittedName>
</protein>
<dbReference type="OrthoDB" id="661671at2759"/>
<dbReference type="InterPro" id="IPR055414">
    <property type="entry name" value="LRR_R13L4/SHOC2-like"/>
</dbReference>
<evidence type="ECO:0000256" key="3">
    <source>
        <dbReference type="ARBA" id="ARBA00022737"/>
    </source>
</evidence>
<evidence type="ECO:0000313" key="12">
    <source>
        <dbReference type="Proteomes" id="UP000324897"/>
    </source>
</evidence>
<feature type="non-terminal residue" evidence="11">
    <location>
        <position position="1"/>
    </location>
</feature>
<feature type="region of interest" description="Disordered" evidence="7">
    <location>
        <begin position="136"/>
        <end position="162"/>
    </location>
</feature>
<keyword evidence="4" id="KW-0547">Nucleotide-binding</keyword>
<proteinExistence type="inferred from homology"/>
<dbReference type="Pfam" id="PF18052">
    <property type="entry name" value="Rx_N"/>
    <property type="match status" value="1"/>
</dbReference>
<keyword evidence="2" id="KW-0433">Leucine-rich repeat</keyword>
<dbReference type="PANTHER" id="PTHR23155:SF1062">
    <property type="entry name" value="OS11G0579400 PROTEIN"/>
    <property type="match status" value="1"/>
</dbReference>
<evidence type="ECO:0000256" key="6">
    <source>
        <dbReference type="ARBA" id="ARBA00023054"/>
    </source>
</evidence>
<evidence type="ECO:0000259" key="9">
    <source>
        <dbReference type="Pfam" id="PF23559"/>
    </source>
</evidence>
<dbReference type="InterPro" id="IPR058922">
    <property type="entry name" value="WHD_DRP"/>
</dbReference>
<comment type="caution">
    <text evidence="11">The sequence shown here is derived from an EMBL/GenBank/DDBJ whole genome shotgun (WGS) entry which is preliminary data.</text>
</comment>
<dbReference type="InterPro" id="IPR041118">
    <property type="entry name" value="Rx_N"/>
</dbReference>
<evidence type="ECO:0000256" key="2">
    <source>
        <dbReference type="ARBA" id="ARBA00022614"/>
    </source>
</evidence>
<feature type="domain" description="Disease resistance N-terminal" evidence="8">
    <location>
        <begin position="7"/>
        <end position="86"/>
    </location>
</feature>
<dbReference type="AlphaFoldDB" id="A0A5J9UKK4"/>
<dbReference type="InterPro" id="IPR036388">
    <property type="entry name" value="WH-like_DNA-bd_sf"/>
</dbReference>
<dbReference type="InterPro" id="IPR038005">
    <property type="entry name" value="RX-like_CC"/>
</dbReference>
<dbReference type="GO" id="GO:0098542">
    <property type="term" value="P:defense response to other organism"/>
    <property type="evidence" value="ECO:0007669"/>
    <property type="project" value="TreeGrafter"/>
</dbReference>
<evidence type="ECO:0000259" key="10">
    <source>
        <dbReference type="Pfam" id="PF23598"/>
    </source>
</evidence>
<comment type="similarity">
    <text evidence="1">Belongs to the disease resistance NB-LRR family.</text>
</comment>
<evidence type="ECO:0000256" key="7">
    <source>
        <dbReference type="SAM" id="MobiDB-lite"/>
    </source>
</evidence>
<evidence type="ECO:0000256" key="4">
    <source>
        <dbReference type="ARBA" id="ARBA00022741"/>
    </source>
</evidence>
<sequence>METGQGALDSLLGSITAALVSEAQLLGGIRGNVEFIKYEIECMNSLILYLTEAPHRNRQVRTWMRQVVGLARDCDGNVELYIHYVRGGPGDNIIRRTLRFLRTIHVRRRIAARIQELKVHAHEVGERRLRYGITVPTSSEDNGAEAHDDDDGAQSPRSPAVKEEDCLRRRAYILEYALWEDEKVVNRPTTLGILWDAASMLIGNYKRAEKVSIGQVFNAVFSLDEFAAKMFLHLIYINPQMRIDDMKKYRDTTIPEWKEQNLNIAREVVMSCYRVLPTKYKTCLLYLAIFPKGHTIRATSLARRWFAEGLISSTAGDDTTSATDKLERYLDVLATRGFVRPEEISAAGDVKSFTVYDEVYQVVARIARDVSFVDTNLHPDLVGHLSIHNRISLLPSHSEGQSRNIVDFLPALAASPQWQYLSLRKTDVTELPKQIKELQCLETLDIRQTQVPVLARKAIVLPRLKHFLAGHKVPAADGGNRFEESFSTVHIPASIQKMENMELLSNVQVSDCDRELAGIARLLKLRKLGVTLRGERANLNDLFHHVMELRRILRSLSIRIDQPTDGENHNAGMTVNAPLEFIKSININGLTHGFSHLIGLLPQLVKVTLSSTNLNTNDLSIIGNLLGLRCLRLRHRSCTESDLAFEEGKFKSLNFLLVEGNNITNISFVTGAAPKLERIIWSFATMEALSGITHLHELRWLELNGDCDLRPVTTQINSHQKRPALKHNGHNLCQEDRIPEVASTSSAPST</sequence>
<reference evidence="11 12" key="1">
    <citation type="journal article" date="2019" name="Sci. Rep.">
        <title>A high-quality genome of Eragrostis curvula grass provides insights into Poaceae evolution and supports new strategies to enhance forage quality.</title>
        <authorList>
            <person name="Carballo J."/>
            <person name="Santos B.A.C.M."/>
            <person name="Zappacosta D."/>
            <person name="Garbus I."/>
            <person name="Selva J.P."/>
            <person name="Gallo C.A."/>
            <person name="Diaz A."/>
            <person name="Albertini E."/>
            <person name="Caccamo M."/>
            <person name="Echenique V."/>
        </authorList>
    </citation>
    <scope>NUCLEOTIDE SEQUENCE [LARGE SCALE GENOMIC DNA]</scope>
    <source>
        <strain evidence="12">cv. Victoria</strain>
        <tissue evidence="11">Leaf</tissue>
    </source>
</reference>
<dbReference type="InterPro" id="IPR032675">
    <property type="entry name" value="LRR_dom_sf"/>
</dbReference>
<feature type="domain" description="Disease resistance protein winged helix" evidence="9">
    <location>
        <begin position="289"/>
        <end position="360"/>
    </location>
</feature>
<dbReference type="Gramene" id="TVU23797">
    <property type="protein sequence ID" value="TVU23797"/>
    <property type="gene ID" value="EJB05_26179"/>
</dbReference>
<keyword evidence="12" id="KW-1185">Reference proteome</keyword>
<dbReference type="Pfam" id="PF23559">
    <property type="entry name" value="WHD_DRP"/>
    <property type="match status" value="1"/>
</dbReference>
<dbReference type="InterPro" id="IPR044974">
    <property type="entry name" value="Disease_R_plants"/>
</dbReference>
<evidence type="ECO:0000256" key="5">
    <source>
        <dbReference type="ARBA" id="ARBA00022821"/>
    </source>
</evidence>
<keyword evidence="6" id="KW-0175">Coiled coil</keyword>
<gene>
    <name evidence="11" type="ORF">EJB05_26179</name>
</gene>
<dbReference type="Pfam" id="PF23598">
    <property type="entry name" value="LRR_14"/>
    <property type="match status" value="1"/>
</dbReference>
<keyword evidence="3" id="KW-0677">Repeat</keyword>
<keyword evidence="5" id="KW-0611">Plant defense</keyword>
<organism evidence="11 12">
    <name type="scientific">Eragrostis curvula</name>
    <name type="common">weeping love grass</name>
    <dbReference type="NCBI Taxonomy" id="38414"/>
    <lineage>
        <taxon>Eukaryota</taxon>
        <taxon>Viridiplantae</taxon>
        <taxon>Streptophyta</taxon>
        <taxon>Embryophyta</taxon>
        <taxon>Tracheophyta</taxon>
        <taxon>Spermatophyta</taxon>
        <taxon>Magnoliopsida</taxon>
        <taxon>Liliopsida</taxon>
        <taxon>Poales</taxon>
        <taxon>Poaceae</taxon>
        <taxon>PACMAD clade</taxon>
        <taxon>Chloridoideae</taxon>
        <taxon>Eragrostideae</taxon>
        <taxon>Eragrostidinae</taxon>
        <taxon>Eragrostis</taxon>
    </lineage>
</organism>
<dbReference type="CDD" id="cd14798">
    <property type="entry name" value="RX-CC_like"/>
    <property type="match status" value="1"/>
</dbReference>
<dbReference type="SUPFAM" id="SSF52058">
    <property type="entry name" value="L domain-like"/>
    <property type="match status" value="1"/>
</dbReference>
<dbReference type="EMBL" id="RWGY01000013">
    <property type="protein sequence ID" value="TVU23797.1"/>
    <property type="molecule type" value="Genomic_DNA"/>
</dbReference>
<dbReference type="Proteomes" id="UP000324897">
    <property type="component" value="Chromosome 2"/>
</dbReference>
<dbReference type="GO" id="GO:0000166">
    <property type="term" value="F:nucleotide binding"/>
    <property type="evidence" value="ECO:0007669"/>
    <property type="project" value="UniProtKB-KW"/>
</dbReference>
<accession>A0A5J9UKK4</accession>
<dbReference type="Gene3D" id="1.10.10.10">
    <property type="entry name" value="Winged helix-like DNA-binding domain superfamily/Winged helix DNA-binding domain"/>
    <property type="match status" value="1"/>
</dbReference>
<dbReference type="Gene3D" id="3.80.10.10">
    <property type="entry name" value="Ribonuclease Inhibitor"/>
    <property type="match status" value="1"/>
</dbReference>